<proteinExistence type="predicted"/>
<keyword evidence="6 14" id="KW-0547">Nucleotide-binding</keyword>
<feature type="region of interest" description="Disordered" evidence="15">
    <location>
        <begin position="539"/>
        <end position="568"/>
    </location>
</feature>
<dbReference type="GO" id="GO:0004714">
    <property type="term" value="F:transmembrane receptor protein tyrosine kinase activity"/>
    <property type="evidence" value="ECO:0007669"/>
    <property type="project" value="UniProtKB-EC"/>
</dbReference>
<feature type="region of interest" description="Disordered" evidence="15">
    <location>
        <begin position="263"/>
        <end position="286"/>
    </location>
</feature>
<dbReference type="InterPro" id="IPR017441">
    <property type="entry name" value="Protein_kinase_ATP_BS"/>
</dbReference>
<evidence type="ECO:0000256" key="8">
    <source>
        <dbReference type="ARBA" id="ARBA00022840"/>
    </source>
</evidence>
<dbReference type="RefSeq" id="XP_026286789.1">
    <property type="nucleotide sequence ID" value="XM_026431004.2"/>
</dbReference>
<dbReference type="PROSITE" id="PS00109">
    <property type="entry name" value="PROTEIN_KINASE_TYR"/>
    <property type="match status" value="1"/>
</dbReference>
<dbReference type="AlphaFoldDB" id="A0A6J1SZT8"/>
<keyword evidence="9" id="KW-1133">Transmembrane helix</keyword>
<keyword evidence="10" id="KW-0472">Membrane</keyword>
<protein>
    <recommendedName>
        <fullName evidence="2">receptor protein-tyrosine kinase</fullName>
        <ecNumber evidence="2">2.7.10.1</ecNumber>
    </recommendedName>
</protein>
<dbReference type="InterPro" id="IPR050122">
    <property type="entry name" value="RTK"/>
</dbReference>
<keyword evidence="17" id="KW-1185">Reference proteome</keyword>
<evidence type="ECO:0000256" key="2">
    <source>
        <dbReference type="ARBA" id="ARBA00011902"/>
    </source>
</evidence>
<sequence length="1006" mass="111057">MVPAERARINITITFELVQEDRPCVNKKEGDQVARDDPCHYCHDSCFWERAELQVWENKQATMLAPLGHRYADLQCGDQHQYKLLSGTDHFEVRGSELWSRAMLDRDVVPVAGAQGGPGPAVVLAVECRTSWGVVEQRNVSVVVLDEDDNAPELEKPDERLEFNFSTEASLARGAHILVKDMDSRAANRFSDLAVDDPSGVVTSKKLEFDVSHGGVPHTVVSVRLQVKDPMATKYNVTLTLTDLTLLDESKRELKLTATLWGPPLTPPVAMSSSDKDKADKPRTRRRAREIKTLQKGEENAVPDKPVALAATSADGQPAPVTLWTHAAQHARVAQVGRAGDGRAYRLGSEPPAWANVTERAGILYVQNRSLLQQQKSPARVVVQILDDEGRSLLVPVTLEAGGGDSPRNCTLSHETTCGQFFNKAECHAGCGAGSGSGLRGECVWREAVLTDPKPFATCSPHLPTCPDGECDPLEALSEHVCPQDCTEKVLMGEKCEKKGNEAEARGLCKCLDHGPQVIECSDHHCACYPYKLTDRKNTAHKDKKKMRKQKTNEASGNSSVNSTTTTERAESLRKSCGSGCQAAIMSVIVVSLACVPLYAYCLNRYRSKRAPGLPERAGSEYQLHSVYRHDGGDLQAAAPPPRRTSNVDPRWEVHRGRLTLHEEIGAGEFGRVLRGELVSETHVSVTVAVKTLRASTGPGSPELRDLLSELELLKDVEHPNVIRLLGACTDPSGPLYVLLEYCSQGSLRGYLHRCRWSDKEDDDEQRKNKDPDDKRDEEKRPSMTPRKIIGFAWQIAKGMDYLGQLKLVHRDLASRNILLNENLVCKISDFGLSRDVYVDEAYCKLSAGKVPVKWMAPESLLMRVYTSKSDVWSFGVLLWELCTLGGAPYSGVAPHDMVALLAAGQRLARPEHCSRELHRVMQGCWQAEPQERPHFSQLVTILDGMLARGSGYLDLDARMVLNPEYFDEQQQPQLQRLCPPCGDAALLQLVEAPRYENAAGLATTS</sequence>
<dbReference type="InterPro" id="IPR008266">
    <property type="entry name" value="Tyr_kinase_AS"/>
</dbReference>
<keyword evidence="18" id="KW-0675">Receptor</keyword>
<dbReference type="FunFam" id="1.10.510.10:FF:000190">
    <property type="entry name" value="Proto-oncogene tyrosine-protein kinase receptor Ret"/>
    <property type="match status" value="1"/>
</dbReference>
<dbReference type="Proteomes" id="UP000504606">
    <property type="component" value="Unplaced"/>
</dbReference>
<evidence type="ECO:0000256" key="13">
    <source>
        <dbReference type="ARBA" id="ARBA00051243"/>
    </source>
</evidence>
<feature type="compositionally biased region" description="Basic and acidic residues" evidence="15">
    <location>
        <begin position="765"/>
        <end position="782"/>
    </location>
</feature>
<organism evidence="17 18">
    <name type="scientific">Frankliniella occidentalis</name>
    <name type="common">Western flower thrips</name>
    <name type="synonym">Euthrips occidentalis</name>
    <dbReference type="NCBI Taxonomy" id="133901"/>
    <lineage>
        <taxon>Eukaryota</taxon>
        <taxon>Metazoa</taxon>
        <taxon>Ecdysozoa</taxon>
        <taxon>Arthropoda</taxon>
        <taxon>Hexapoda</taxon>
        <taxon>Insecta</taxon>
        <taxon>Pterygota</taxon>
        <taxon>Neoptera</taxon>
        <taxon>Paraneoptera</taxon>
        <taxon>Thysanoptera</taxon>
        <taxon>Terebrantia</taxon>
        <taxon>Thripoidea</taxon>
        <taxon>Thripidae</taxon>
        <taxon>Frankliniella</taxon>
    </lineage>
</organism>
<reference evidence="18" key="2">
    <citation type="submission" date="2025-08" db="UniProtKB">
        <authorList>
            <consortium name="RefSeq"/>
        </authorList>
    </citation>
    <scope>IDENTIFICATION</scope>
    <source>
        <tissue evidence="18">Whole organism</tissue>
    </source>
</reference>
<dbReference type="InterPro" id="IPR000719">
    <property type="entry name" value="Prot_kinase_dom"/>
</dbReference>
<dbReference type="PROSITE" id="PS50011">
    <property type="entry name" value="PROTEIN_KINASE_DOM"/>
    <property type="match status" value="1"/>
</dbReference>
<comment type="catalytic activity">
    <reaction evidence="13">
        <text>L-tyrosyl-[protein] + ATP = O-phospho-L-tyrosyl-[protein] + ADP + H(+)</text>
        <dbReference type="Rhea" id="RHEA:10596"/>
        <dbReference type="Rhea" id="RHEA-COMP:10136"/>
        <dbReference type="Rhea" id="RHEA-COMP:20101"/>
        <dbReference type="ChEBI" id="CHEBI:15378"/>
        <dbReference type="ChEBI" id="CHEBI:30616"/>
        <dbReference type="ChEBI" id="CHEBI:46858"/>
        <dbReference type="ChEBI" id="CHEBI:61978"/>
        <dbReference type="ChEBI" id="CHEBI:456216"/>
        <dbReference type="EC" id="2.7.10.1"/>
    </reaction>
</comment>
<keyword evidence="4" id="KW-0812">Transmembrane</keyword>
<comment type="subcellular location">
    <subcellularLocation>
        <location evidence="1">Membrane</location>
        <topology evidence="1">Single-pass type I membrane protein</topology>
    </subcellularLocation>
</comment>
<dbReference type="GO" id="GO:0007169">
    <property type="term" value="P:cell surface receptor protein tyrosine kinase signaling pathway"/>
    <property type="evidence" value="ECO:0007669"/>
    <property type="project" value="TreeGrafter"/>
</dbReference>
<reference evidence="18" key="1">
    <citation type="journal article" date="2018" name="Proc. Natl. Acad. Sci. U.S.A.">
        <title>Phylogenomics and the evolution of hemipteroid insects.</title>
        <authorList>
            <person name="Johnson K.P."/>
            <person name="Dietrich C.H."/>
            <person name="Friedrich F."/>
            <person name="Beutel R.G."/>
            <person name="Wipfler B."/>
            <person name="Peters R.S."/>
            <person name="Allen J.M."/>
            <person name="Petersen M."/>
            <person name="Donath A."/>
            <person name="Walden K.K."/>
            <person name="Kozlov A.M."/>
            <person name="Podsiadlowski L."/>
            <person name="Mayer C."/>
            <person name="Meusemann K."/>
            <person name="Vasilikopoulos A."/>
            <person name="Waterhouse R.M."/>
            <person name="Cameron S.L."/>
            <person name="Weirauch C."/>
            <person name="Swanson D.R."/>
            <person name="Percy D.M."/>
            <person name="Hardy N.B."/>
            <person name="Terry I."/>
            <person name="Liu S."/>
            <person name="Zhou X."/>
            <person name="Misof B."/>
            <person name="Robertson H.M."/>
            <person name="Yoshizawa K."/>
        </authorList>
    </citation>
    <scope>NUCLEOTIDE SEQUENCE</scope>
    <source>
        <tissue evidence="18">Whole organism</tissue>
    </source>
</reference>
<dbReference type="InterPro" id="IPR020635">
    <property type="entry name" value="Tyr_kinase_cat_dom"/>
</dbReference>
<evidence type="ECO:0000256" key="10">
    <source>
        <dbReference type="ARBA" id="ARBA00023136"/>
    </source>
</evidence>
<dbReference type="InterPro" id="IPR001245">
    <property type="entry name" value="Ser-Thr/Tyr_kinase_cat_dom"/>
</dbReference>
<dbReference type="PANTHER" id="PTHR24416:SF617">
    <property type="entry name" value="RET ONCOGENE, ISOFORM A"/>
    <property type="match status" value="1"/>
</dbReference>
<feature type="domain" description="Protein kinase" evidence="16">
    <location>
        <begin position="659"/>
        <end position="947"/>
    </location>
</feature>
<accession>A0A6J1SZT8</accession>
<evidence type="ECO:0000256" key="11">
    <source>
        <dbReference type="ARBA" id="ARBA00023137"/>
    </source>
</evidence>
<feature type="binding site" evidence="14">
    <location>
        <position position="691"/>
    </location>
    <ligand>
        <name>ATP</name>
        <dbReference type="ChEBI" id="CHEBI:30616"/>
    </ligand>
</feature>
<evidence type="ECO:0000256" key="9">
    <source>
        <dbReference type="ARBA" id="ARBA00022989"/>
    </source>
</evidence>
<dbReference type="EC" id="2.7.10.1" evidence="2"/>
<evidence type="ECO:0000259" key="16">
    <source>
        <dbReference type="PROSITE" id="PS50011"/>
    </source>
</evidence>
<evidence type="ECO:0000313" key="17">
    <source>
        <dbReference type="Proteomes" id="UP000504606"/>
    </source>
</evidence>
<keyword evidence="5" id="KW-0732">Signal</keyword>
<dbReference type="GeneID" id="113212347"/>
<dbReference type="CDD" id="cd00192">
    <property type="entry name" value="PTKc"/>
    <property type="match status" value="1"/>
</dbReference>
<feature type="compositionally biased region" description="Low complexity" evidence="15">
    <location>
        <begin position="556"/>
        <end position="567"/>
    </location>
</feature>
<evidence type="ECO:0000256" key="14">
    <source>
        <dbReference type="PROSITE-ProRule" id="PRU10141"/>
    </source>
</evidence>
<dbReference type="InterPro" id="IPR055162">
    <property type="entry name" value="RET_CRD"/>
</dbReference>
<dbReference type="Gene3D" id="3.30.200.20">
    <property type="entry name" value="Phosphorylase Kinase, domain 1"/>
    <property type="match status" value="1"/>
</dbReference>
<evidence type="ECO:0000256" key="7">
    <source>
        <dbReference type="ARBA" id="ARBA00022777"/>
    </source>
</evidence>
<dbReference type="PROSITE" id="PS00107">
    <property type="entry name" value="PROTEIN_KINASE_ATP"/>
    <property type="match status" value="1"/>
</dbReference>
<dbReference type="GO" id="GO:0043235">
    <property type="term" value="C:receptor complex"/>
    <property type="evidence" value="ECO:0007669"/>
    <property type="project" value="TreeGrafter"/>
</dbReference>
<evidence type="ECO:0000256" key="5">
    <source>
        <dbReference type="ARBA" id="ARBA00022729"/>
    </source>
</evidence>
<evidence type="ECO:0000256" key="1">
    <source>
        <dbReference type="ARBA" id="ARBA00004479"/>
    </source>
</evidence>
<evidence type="ECO:0000256" key="12">
    <source>
        <dbReference type="ARBA" id="ARBA00023180"/>
    </source>
</evidence>
<keyword evidence="8 14" id="KW-0067">ATP-binding</keyword>
<keyword evidence="12" id="KW-0325">Glycoprotein</keyword>
<dbReference type="Gene3D" id="1.10.510.10">
    <property type="entry name" value="Transferase(Phosphotransferase) domain 1"/>
    <property type="match status" value="1"/>
</dbReference>
<name>A0A6J1SZT8_FRAOC</name>
<evidence type="ECO:0000256" key="15">
    <source>
        <dbReference type="SAM" id="MobiDB-lite"/>
    </source>
</evidence>
<dbReference type="Pfam" id="PF22540">
    <property type="entry name" value="RET_CRD"/>
    <property type="match status" value="1"/>
</dbReference>
<dbReference type="GO" id="GO:1902533">
    <property type="term" value="P:positive regulation of intracellular signal transduction"/>
    <property type="evidence" value="ECO:0007669"/>
    <property type="project" value="UniProtKB-ARBA"/>
</dbReference>
<dbReference type="KEGG" id="foc:113212347"/>
<dbReference type="PRINTS" id="PR00109">
    <property type="entry name" value="TYRKINASE"/>
</dbReference>
<gene>
    <name evidence="18" type="primary">LOC113212347</name>
</gene>
<dbReference type="SUPFAM" id="SSF56112">
    <property type="entry name" value="Protein kinase-like (PK-like)"/>
    <property type="match status" value="1"/>
</dbReference>
<dbReference type="InterPro" id="IPR011009">
    <property type="entry name" value="Kinase-like_dom_sf"/>
</dbReference>
<dbReference type="GO" id="GO:0005524">
    <property type="term" value="F:ATP binding"/>
    <property type="evidence" value="ECO:0007669"/>
    <property type="project" value="UniProtKB-UniRule"/>
</dbReference>
<dbReference type="OrthoDB" id="3256376at2759"/>
<keyword evidence="11" id="KW-0829">Tyrosine-protein kinase</keyword>
<evidence type="ECO:0000256" key="3">
    <source>
        <dbReference type="ARBA" id="ARBA00022679"/>
    </source>
</evidence>
<evidence type="ECO:0000256" key="6">
    <source>
        <dbReference type="ARBA" id="ARBA00022741"/>
    </source>
</evidence>
<feature type="region of interest" description="Disordered" evidence="15">
    <location>
        <begin position="761"/>
        <end position="782"/>
    </location>
</feature>
<keyword evidence="3" id="KW-0808">Transferase</keyword>
<keyword evidence="7 18" id="KW-0418">Kinase</keyword>
<dbReference type="GO" id="GO:0005886">
    <property type="term" value="C:plasma membrane"/>
    <property type="evidence" value="ECO:0007669"/>
    <property type="project" value="TreeGrafter"/>
</dbReference>
<dbReference type="SMART" id="SM00219">
    <property type="entry name" value="TyrKc"/>
    <property type="match status" value="1"/>
</dbReference>
<evidence type="ECO:0000313" key="18">
    <source>
        <dbReference type="RefSeq" id="XP_026286789.1"/>
    </source>
</evidence>
<evidence type="ECO:0000256" key="4">
    <source>
        <dbReference type="ARBA" id="ARBA00022692"/>
    </source>
</evidence>
<dbReference type="PANTHER" id="PTHR24416">
    <property type="entry name" value="TYROSINE-PROTEIN KINASE RECEPTOR"/>
    <property type="match status" value="1"/>
</dbReference>
<dbReference type="Pfam" id="PF07714">
    <property type="entry name" value="PK_Tyr_Ser-Thr"/>
    <property type="match status" value="1"/>
</dbReference>